<gene>
    <name evidence="1" type="ORF">PAXRUDRAFT_824763</name>
</gene>
<dbReference type="InParanoid" id="A0A0D0E7C7"/>
<reference evidence="2" key="2">
    <citation type="submission" date="2015-01" db="EMBL/GenBank/DDBJ databases">
        <title>Evolutionary Origins and Diversification of the Mycorrhizal Mutualists.</title>
        <authorList>
            <consortium name="DOE Joint Genome Institute"/>
            <consortium name="Mycorrhizal Genomics Consortium"/>
            <person name="Kohler A."/>
            <person name="Kuo A."/>
            <person name="Nagy L.G."/>
            <person name="Floudas D."/>
            <person name="Copeland A."/>
            <person name="Barry K.W."/>
            <person name="Cichocki N."/>
            <person name="Veneault-Fourrey C."/>
            <person name="LaButti K."/>
            <person name="Lindquist E.A."/>
            <person name="Lipzen A."/>
            <person name="Lundell T."/>
            <person name="Morin E."/>
            <person name="Murat C."/>
            <person name="Riley R."/>
            <person name="Ohm R."/>
            <person name="Sun H."/>
            <person name="Tunlid A."/>
            <person name="Henrissat B."/>
            <person name="Grigoriev I.V."/>
            <person name="Hibbett D.S."/>
            <person name="Martin F."/>
        </authorList>
    </citation>
    <scope>NUCLEOTIDE SEQUENCE [LARGE SCALE GENOMIC DNA]</scope>
    <source>
        <strain evidence="2">Ve08.2h10</strain>
    </source>
</reference>
<accession>A0A0D0E7C7</accession>
<evidence type="ECO:0000313" key="2">
    <source>
        <dbReference type="Proteomes" id="UP000054538"/>
    </source>
</evidence>
<proteinExistence type="predicted"/>
<evidence type="ECO:0000313" key="1">
    <source>
        <dbReference type="EMBL" id="KIK97599.1"/>
    </source>
</evidence>
<name>A0A0D0E7C7_9AGAM</name>
<dbReference type="HOGENOM" id="CLU_3069325_0_0_1"/>
<organism evidence="1 2">
    <name type="scientific">Paxillus rubicundulus Ve08.2h10</name>
    <dbReference type="NCBI Taxonomy" id="930991"/>
    <lineage>
        <taxon>Eukaryota</taxon>
        <taxon>Fungi</taxon>
        <taxon>Dikarya</taxon>
        <taxon>Basidiomycota</taxon>
        <taxon>Agaricomycotina</taxon>
        <taxon>Agaricomycetes</taxon>
        <taxon>Agaricomycetidae</taxon>
        <taxon>Boletales</taxon>
        <taxon>Paxilineae</taxon>
        <taxon>Paxillaceae</taxon>
        <taxon>Paxillus</taxon>
    </lineage>
</organism>
<keyword evidence="2" id="KW-1185">Reference proteome</keyword>
<sequence length="53" mass="5651">MVCWTTCCGVQPRTCTSSLSHPDPKSSLDQVLARVEAKKICSDRDIAAVGATL</sequence>
<dbReference type="EMBL" id="KN824928">
    <property type="protein sequence ID" value="KIK97599.1"/>
    <property type="molecule type" value="Genomic_DNA"/>
</dbReference>
<dbReference type="AlphaFoldDB" id="A0A0D0E7C7"/>
<protein>
    <submittedName>
        <fullName evidence="1">Uncharacterized protein</fullName>
    </submittedName>
</protein>
<dbReference type="Proteomes" id="UP000054538">
    <property type="component" value="Unassembled WGS sequence"/>
</dbReference>
<reference evidence="1 2" key="1">
    <citation type="submission" date="2014-04" db="EMBL/GenBank/DDBJ databases">
        <authorList>
            <consortium name="DOE Joint Genome Institute"/>
            <person name="Kuo A."/>
            <person name="Kohler A."/>
            <person name="Jargeat P."/>
            <person name="Nagy L.G."/>
            <person name="Floudas D."/>
            <person name="Copeland A."/>
            <person name="Barry K.W."/>
            <person name="Cichocki N."/>
            <person name="Veneault-Fourrey C."/>
            <person name="LaButti K."/>
            <person name="Lindquist E.A."/>
            <person name="Lipzen A."/>
            <person name="Lundell T."/>
            <person name="Morin E."/>
            <person name="Murat C."/>
            <person name="Sun H."/>
            <person name="Tunlid A."/>
            <person name="Henrissat B."/>
            <person name="Grigoriev I.V."/>
            <person name="Hibbett D.S."/>
            <person name="Martin F."/>
            <person name="Nordberg H.P."/>
            <person name="Cantor M.N."/>
            <person name="Hua S.X."/>
        </authorList>
    </citation>
    <scope>NUCLEOTIDE SEQUENCE [LARGE SCALE GENOMIC DNA]</scope>
    <source>
        <strain evidence="1 2">Ve08.2h10</strain>
    </source>
</reference>